<evidence type="ECO:0000313" key="2">
    <source>
        <dbReference type="EMBL" id="SEF13665.1"/>
    </source>
</evidence>
<evidence type="ECO:0000313" key="3">
    <source>
        <dbReference type="Proteomes" id="UP000199448"/>
    </source>
</evidence>
<dbReference type="Proteomes" id="UP000199448">
    <property type="component" value="Unassembled WGS sequence"/>
</dbReference>
<dbReference type="OrthoDB" id="1073140at2"/>
<organism evidence="2 3">
    <name type="scientific">Salinimicrobium catena</name>
    <dbReference type="NCBI Taxonomy" id="390640"/>
    <lineage>
        <taxon>Bacteria</taxon>
        <taxon>Pseudomonadati</taxon>
        <taxon>Bacteroidota</taxon>
        <taxon>Flavobacteriia</taxon>
        <taxon>Flavobacteriales</taxon>
        <taxon>Flavobacteriaceae</taxon>
        <taxon>Salinimicrobium</taxon>
    </lineage>
</organism>
<dbReference type="Pfam" id="PF13673">
    <property type="entry name" value="Acetyltransf_10"/>
    <property type="match status" value="1"/>
</dbReference>
<dbReference type="EMBL" id="FNUG01000023">
    <property type="protein sequence ID" value="SEF13665.1"/>
    <property type="molecule type" value="Genomic_DNA"/>
</dbReference>
<dbReference type="SUPFAM" id="SSF55729">
    <property type="entry name" value="Acyl-CoA N-acyltransferases (Nat)"/>
    <property type="match status" value="1"/>
</dbReference>
<keyword evidence="3" id="KW-1185">Reference proteome</keyword>
<dbReference type="InterPro" id="IPR016181">
    <property type="entry name" value="Acyl_CoA_acyltransferase"/>
</dbReference>
<sequence length="161" mass="19296">MKIIKRKELTSAQKQEILELWNKEYPQELQYKKLSDLENYLTGLEDQRHMLLLDENDKVQGWYADFKRENERWFLVILDSEVQGRKFGARFMEMAKASHEELNGWVVSSEGYFKLNGEKYDPPLKFYKKLGFQILENVRLENQPISAIKIKWTKWINSKST</sequence>
<reference evidence="2 3" key="1">
    <citation type="submission" date="2016-10" db="EMBL/GenBank/DDBJ databases">
        <authorList>
            <person name="de Groot N.N."/>
        </authorList>
    </citation>
    <scope>NUCLEOTIDE SEQUENCE [LARGE SCALE GENOMIC DNA]</scope>
    <source>
        <strain evidence="2 3">DSM 23553</strain>
    </source>
</reference>
<dbReference type="AlphaFoldDB" id="A0A1H5PIW0"/>
<dbReference type="InterPro" id="IPR000182">
    <property type="entry name" value="GNAT_dom"/>
</dbReference>
<dbReference type="STRING" id="390640.SAMN04488034_1236"/>
<proteinExistence type="predicted"/>
<name>A0A1H5PIW0_9FLAO</name>
<protein>
    <recommendedName>
        <fullName evidence="1">N-acetyltransferase domain-containing protein</fullName>
    </recommendedName>
</protein>
<feature type="domain" description="N-acetyltransferase" evidence="1">
    <location>
        <begin position="4"/>
        <end position="157"/>
    </location>
</feature>
<gene>
    <name evidence="2" type="ORF">SAMN04488034_1236</name>
</gene>
<dbReference type="RefSeq" id="WP_093114533.1">
    <property type="nucleotide sequence ID" value="NZ_FNGG01000024.1"/>
</dbReference>
<dbReference type="GO" id="GO:0016747">
    <property type="term" value="F:acyltransferase activity, transferring groups other than amino-acyl groups"/>
    <property type="evidence" value="ECO:0007669"/>
    <property type="project" value="InterPro"/>
</dbReference>
<dbReference type="Gene3D" id="3.40.630.30">
    <property type="match status" value="1"/>
</dbReference>
<evidence type="ECO:0000259" key="1">
    <source>
        <dbReference type="PROSITE" id="PS51186"/>
    </source>
</evidence>
<dbReference type="PROSITE" id="PS51186">
    <property type="entry name" value="GNAT"/>
    <property type="match status" value="1"/>
</dbReference>
<accession>A0A1H5PIW0</accession>